<comment type="caution">
    <text evidence="3">The sequence shown here is derived from an EMBL/GenBank/DDBJ whole genome shotgun (WGS) entry which is preliminary data.</text>
</comment>
<evidence type="ECO:0000256" key="1">
    <source>
        <dbReference type="SAM" id="MobiDB-lite"/>
    </source>
</evidence>
<gene>
    <name evidence="3" type="ORF">C9374_005104</name>
</gene>
<evidence type="ECO:0000313" key="4">
    <source>
        <dbReference type="Proteomes" id="UP000816034"/>
    </source>
</evidence>
<keyword evidence="2" id="KW-0472">Membrane</keyword>
<keyword evidence="2" id="KW-1133">Transmembrane helix</keyword>
<feature type="region of interest" description="Disordered" evidence="1">
    <location>
        <begin position="233"/>
        <end position="261"/>
    </location>
</feature>
<reference evidence="3 4" key="1">
    <citation type="journal article" date="2018" name="BMC Genomics">
        <title>The genome of Naegleria lovaniensis, the basis for a comparative approach to unravel pathogenicity factors of the human pathogenic amoeba N. fowleri.</title>
        <authorList>
            <person name="Liechti N."/>
            <person name="Schurch N."/>
            <person name="Bruggmann R."/>
            <person name="Wittwer M."/>
        </authorList>
    </citation>
    <scope>NUCLEOTIDE SEQUENCE [LARGE SCALE GENOMIC DNA]</scope>
    <source>
        <strain evidence="3 4">ATCC 30569</strain>
    </source>
</reference>
<protein>
    <submittedName>
        <fullName evidence="3">Uncharacterized protein</fullName>
    </submittedName>
</protein>
<feature type="transmembrane region" description="Helical" evidence="2">
    <location>
        <begin position="462"/>
        <end position="485"/>
    </location>
</feature>
<feature type="compositionally biased region" description="Polar residues" evidence="1">
    <location>
        <begin position="233"/>
        <end position="243"/>
    </location>
</feature>
<feature type="transmembrane region" description="Helical" evidence="2">
    <location>
        <begin position="609"/>
        <end position="630"/>
    </location>
</feature>
<dbReference type="EMBL" id="PYSW02000023">
    <property type="protein sequence ID" value="KAG2382524.1"/>
    <property type="molecule type" value="Genomic_DNA"/>
</dbReference>
<feature type="transmembrane region" description="Helical" evidence="2">
    <location>
        <begin position="497"/>
        <end position="522"/>
    </location>
</feature>
<accession>A0AA88GNV8</accession>
<sequence length="671" mass="74995">MKNEIAAHSSSTAHDEERLRSLNENIIMILPSDSSHTNSTTTTVIINTATTLSDVEHDPNNNRRHVVTLGTSSNERLNASTATTTASILQSPSINSSPLLKYQKASGSSTHPSTFMDSLIDQNYGTHDGSISTSCGSISDQEDELIATTTTTFESEDEMIEFVSLPKLPSSSEIVLDRSVEKKMVQDPTRIQDDPSCSQPLKKPSPRPTSTWMISKHLSFTSTQQEIRLNTSSLDHSNATPTPTLEMRENSQTNSSSSDREIPTIITDQASHSSSSLSLQRTCSLIQHPHSSLSTYSRSTNSIQSASKINIHTLSDGNILHGKIAPKKGKVLPENEEVESINSGDTPKPARIFHQSTKFYRVSSFSSVGTDSTTASQKLRSKTSSFNSNQYVNLQKKGKPILKKSKSSSEACYYIPQPLISDETATERKIYFNEQVQIREFRTLYEGGSRRMYRFSYWTRNVAAHVILLSIFTILCFTFLTLFIFGNSFRITCDTDYMKYFLLSDLVNCLSFMIFFIFLIIFQCREGKRRRKSKRPNSSHPQKAKSKKKPVVKKDRKFVHQDSFSLYRNLFGTSISLEPLKDEESVTSTDPSSTTRSSKFKLSPQAQTIIGIVTWILLHLWGLLSLVSIIDAGNCPTGLGLVYYVPNTLHFTVVLLLSLAELTIFLISILR</sequence>
<evidence type="ECO:0000256" key="2">
    <source>
        <dbReference type="SAM" id="Phobius"/>
    </source>
</evidence>
<dbReference type="Proteomes" id="UP000816034">
    <property type="component" value="Unassembled WGS sequence"/>
</dbReference>
<feature type="compositionally biased region" description="Basic and acidic residues" evidence="1">
    <location>
        <begin position="183"/>
        <end position="193"/>
    </location>
</feature>
<dbReference type="GeneID" id="68097559"/>
<feature type="transmembrane region" description="Helical" evidence="2">
    <location>
        <begin position="650"/>
        <end position="670"/>
    </location>
</feature>
<keyword evidence="4" id="KW-1185">Reference proteome</keyword>
<name>A0AA88GNV8_NAELO</name>
<feature type="region of interest" description="Disordered" evidence="1">
    <location>
        <begin position="531"/>
        <end position="555"/>
    </location>
</feature>
<organism evidence="3 4">
    <name type="scientific">Naegleria lovaniensis</name>
    <name type="common">Amoeba</name>
    <dbReference type="NCBI Taxonomy" id="51637"/>
    <lineage>
        <taxon>Eukaryota</taxon>
        <taxon>Discoba</taxon>
        <taxon>Heterolobosea</taxon>
        <taxon>Tetramitia</taxon>
        <taxon>Eutetramitia</taxon>
        <taxon>Vahlkampfiidae</taxon>
        <taxon>Naegleria</taxon>
    </lineage>
</organism>
<dbReference type="AlphaFoldDB" id="A0AA88GNV8"/>
<proteinExistence type="predicted"/>
<keyword evidence="2" id="KW-0812">Transmembrane</keyword>
<dbReference type="RefSeq" id="XP_044548203.1">
    <property type="nucleotide sequence ID" value="XM_044694818.1"/>
</dbReference>
<evidence type="ECO:0000313" key="3">
    <source>
        <dbReference type="EMBL" id="KAG2382524.1"/>
    </source>
</evidence>
<feature type="region of interest" description="Disordered" evidence="1">
    <location>
        <begin position="183"/>
        <end position="210"/>
    </location>
</feature>